<keyword evidence="2" id="KW-0812">Transmembrane</keyword>
<gene>
    <name evidence="3" type="ORF">KF715C_pA3010</name>
</gene>
<geneLocation type="plasmid" evidence="4">
    <name>pkf715a dna</name>
</geneLocation>
<proteinExistence type="predicted"/>
<accession>A0A1L7NMV2</accession>
<feature type="compositionally biased region" description="Polar residues" evidence="1">
    <location>
        <begin position="218"/>
        <end position="245"/>
    </location>
</feature>
<dbReference type="RefSeq" id="WP_042919990.1">
    <property type="nucleotide sequence ID" value="NZ_AP015030.1"/>
</dbReference>
<evidence type="ECO:0000313" key="4">
    <source>
        <dbReference type="Proteomes" id="UP000218731"/>
    </source>
</evidence>
<sequence>MSDAENKQNPLMEKKTLLVGGIIAVCLAVAFFGSGKKKVETVDVAAKPIEVGSDQINAISVKDKDAALTVFAKQFEAVEQKLTIQEREAAESIAGLRKEMKDSNNEVKSMVSSLANEVLALRANGVEAVYQEANKNDSKTPPSLPDKLPDLGLEGGLNFDGLNFDMSAPKPQVEQPAQGVGIYGPNYFILKPQNVGTTVTSKNGGDALSASESDLFASMSSPAPQTPNYATQNAGQAQAQPQKQYESAAEAYEDQQKNAESVAGAVPTGPKLERITIPAFSFVEVTTLHGVACPIGANSPNSKSQSEIPARPIVLPVRGFFRGPNGSSVDIGNIHLMGLCAGRRTSSSSAGRATIRVEQMSYWDEGGDAQMSASTGYIVDTRDNEQDVYGRLDKASGRTLALESAAAAGAAFASALTQSEYTTQNNLNAEGGSSTVQQLTGDATKAATTQGIAAIFGKIAQRFEQEANAAIDTVVVEPGIRLRFVTDQPIHVYKPAEAFDLDGSSNDVLL</sequence>
<dbReference type="EMBL" id="AP015030">
    <property type="protein sequence ID" value="BAW26806.1"/>
    <property type="molecule type" value="Genomic_DNA"/>
</dbReference>
<evidence type="ECO:0000256" key="1">
    <source>
        <dbReference type="SAM" id="MobiDB-lite"/>
    </source>
</evidence>
<keyword evidence="3" id="KW-0614">Plasmid</keyword>
<organism evidence="3 4">
    <name type="scientific">Pseudomonas putida</name>
    <name type="common">Arthrobacter siderocapsulatus</name>
    <dbReference type="NCBI Taxonomy" id="303"/>
    <lineage>
        <taxon>Bacteria</taxon>
        <taxon>Pseudomonadati</taxon>
        <taxon>Pseudomonadota</taxon>
        <taxon>Gammaproteobacteria</taxon>
        <taxon>Pseudomonadales</taxon>
        <taxon>Pseudomonadaceae</taxon>
        <taxon>Pseudomonas</taxon>
    </lineage>
</organism>
<feature type="transmembrane region" description="Helical" evidence="2">
    <location>
        <begin position="16"/>
        <end position="33"/>
    </location>
</feature>
<feature type="region of interest" description="Disordered" evidence="1">
    <location>
        <begin position="217"/>
        <end position="264"/>
    </location>
</feature>
<evidence type="ECO:0000256" key="2">
    <source>
        <dbReference type="SAM" id="Phobius"/>
    </source>
</evidence>
<name>A0A1L7NMV2_PSEPU</name>
<protein>
    <submittedName>
        <fullName evidence="3">Putative TraB-family protein</fullName>
    </submittedName>
</protein>
<evidence type="ECO:0000313" key="3">
    <source>
        <dbReference type="EMBL" id="BAW26806.1"/>
    </source>
</evidence>
<reference evidence="3 4" key="1">
    <citation type="submission" date="2015-11" db="EMBL/GenBank/DDBJ databases">
        <title>Complete genome sequencing of a biphenyl-degrading bacterium, Pseudomonas putida KF715 (=NBRC110667).</title>
        <authorList>
            <person name="Suenaga H."/>
            <person name="Fujihara N."/>
            <person name="Watanabe T."/>
            <person name="Hirose J."/>
            <person name="Kimura N."/>
            <person name="Yamazoe A."/>
            <person name="Hosoyama A."/>
            <person name="Shimodaira J."/>
            <person name="Furukawa K."/>
        </authorList>
    </citation>
    <scope>NUCLEOTIDE SEQUENCE [LARGE SCALE GENOMIC DNA]</scope>
    <source>
        <strain evidence="3 4">KF715</strain>
        <plasmid evidence="4">Plasmid pkf715a dna</plasmid>
    </source>
</reference>
<dbReference type="AlphaFoldDB" id="A0A1L7NMV2"/>
<keyword evidence="2" id="KW-1133">Transmembrane helix</keyword>
<dbReference type="Proteomes" id="UP000218731">
    <property type="component" value="Plasmid pKF715A"/>
</dbReference>
<keyword evidence="2" id="KW-0472">Membrane</keyword>